<accession>K5XM56</accession>
<dbReference type="RefSeq" id="XP_007333688.1">
    <property type="nucleotide sequence ID" value="XM_007333626.1"/>
</dbReference>
<evidence type="ECO:0000313" key="3">
    <source>
        <dbReference type="Proteomes" id="UP000008493"/>
    </source>
</evidence>
<evidence type="ECO:0000256" key="1">
    <source>
        <dbReference type="SAM" id="Phobius"/>
    </source>
</evidence>
<dbReference type="KEGG" id="abp:AGABI1DRAFT87675"/>
<keyword evidence="1" id="KW-1133">Transmembrane helix</keyword>
<feature type="transmembrane region" description="Helical" evidence="1">
    <location>
        <begin position="6"/>
        <end position="28"/>
    </location>
</feature>
<dbReference type="AlphaFoldDB" id="K5XM56"/>
<keyword evidence="3" id="KW-1185">Reference proteome</keyword>
<dbReference type="Proteomes" id="UP000008493">
    <property type="component" value="Unassembled WGS sequence"/>
</dbReference>
<evidence type="ECO:0000313" key="2">
    <source>
        <dbReference type="EMBL" id="EKM75620.1"/>
    </source>
</evidence>
<dbReference type="HOGENOM" id="CLU_2757214_0_0_1"/>
<dbReference type="InParanoid" id="K5XM56"/>
<organism evidence="2 3">
    <name type="scientific">Agaricus bisporus var. burnettii (strain JB137-S8 / ATCC MYA-4627 / FGSC 10392)</name>
    <name type="common">White button mushroom</name>
    <dbReference type="NCBI Taxonomy" id="597362"/>
    <lineage>
        <taxon>Eukaryota</taxon>
        <taxon>Fungi</taxon>
        <taxon>Dikarya</taxon>
        <taxon>Basidiomycota</taxon>
        <taxon>Agaricomycotina</taxon>
        <taxon>Agaricomycetes</taxon>
        <taxon>Agaricomycetidae</taxon>
        <taxon>Agaricales</taxon>
        <taxon>Agaricineae</taxon>
        <taxon>Agaricaceae</taxon>
        <taxon>Agaricus</taxon>
    </lineage>
</organism>
<reference evidence="3" key="1">
    <citation type="journal article" date="2012" name="Proc. Natl. Acad. Sci. U.S.A.">
        <title>Genome sequence of the button mushroom Agaricus bisporus reveals mechanisms governing adaptation to a humic-rich ecological niche.</title>
        <authorList>
            <person name="Morin E."/>
            <person name="Kohler A."/>
            <person name="Baker A.R."/>
            <person name="Foulongne-Oriol M."/>
            <person name="Lombard V."/>
            <person name="Nagy L.G."/>
            <person name="Ohm R.A."/>
            <person name="Patyshakuliyeva A."/>
            <person name="Brun A."/>
            <person name="Aerts A.L."/>
            <person name="Bailey A.M."/>
            <person name="Billette C."/>
            <person name="Coutinho P.M."/>
            <person name="Deakin G."/>
            <person name="Doddapaneni H."/>
            <person name="Floudas D."/>
            <person name="Grimwood J."/>
            <person name="Hilden K."/>
            <person name="Kuees U."/>
            <person name="LaButti K.M."/>
            <person name="Lapidus A."/>
            <person name="Lindquist E.A."/>
            <person name="Lucas S.M."/>
            <person name="Murat C."/>
            <person name="Riley R.W."/>
            <person name="Salamov A.A."/>
            <person name="Schmutz J."/>
            <person name="Subramanian V."/>
            <person name="Woesten H.A.B."/>
            <person name="Xu J."/>
            <person name="Eastwood D.C."/>
            <person name="Foster G.D."/>
            <person name="Sonnenberg A.S."/>
            <person name="Cullen D."/>
            <person name="de Vries R.P."/>
            <person name="Lundell T."/>
            <person name="Hibbett D.S."/>
            <person name="Henrissat B."/>
            <person name="Burton K.S."/>
            <person name="Kerrigan R.W."/>
            <person name="Challen M.P."/>
            <person name="Grigoriev I.V."/>
            <person name="Martin F."/>
        </authorList>
    </citation>
    <scope>NUCLEOTIDE SEQUENCE [LARGE SCALE GENOMIC DNA]</scope>
    <source>
        <strain evidence="3">JB137-S8 / ATCC MYA-4627 / FGSC 10392</strain>
    </source>
</reference>
<proteinExistence type="predicted"/>
<dbReference type="OMA" id="HQILMAT"/>
<dbReference type="GeneID" id="18832242"/>
<sequence>MATTSFIASAGLLTIGVVATAGLFLWTFASDPDIGHKQGDLFQFLRERSHALYHRKIYLSWSLLGGSIRE</sequence>
<keyword evidence="1" id="KW-0472">Membrane</keyword>
<dbReference type="EMBL" id="JH971410">
    <property type="protein sequence ID" value="EKM75620.1"/>
    <property type="molecule type" value="Genomic_DNA"/>
</dbReference>
<name>K5XM56_AGABU</name>
<gene>
    <name evidence="2" type="ORF">AGABI1DRAFT_87675</name>
</gene>
<protein>
    <submittedName>
        <fullName evidence="2">Uncharacterized protein</fullName>
    </submittedName>
</protein>
<keyword evidence="1" id="KW-0812">Transmembrane</keyword>